<protein>
    <submittedName>
        <fullName evidence="3">ATP-dependent endonuclease</fullName>
    </submittedName>
</protein>
<accession>A0A2T4KGE9</accession>
<dbReference type="AlphaFoldDB" id="A0A2T4KGE9"/>
<dbReference type="Pfam" id="PF20469">
    <property type="entry name" value="OLD-like_TOPRIM"/>
    <property type="match status" value="1"/>
</dbReference>
<sequence>MKLKSIKIEGFRKHYSTEVICEDTTFLIGPNNAGKSSVLKAIKYLLEDKKKIDDSDFCCFINNNNEVDRLTDKVIITAEFNHLTTDALNWRGFNSHRLFKNEDFEKEGYSFYYRKTFDSSGCKIEMKQKYLTVKEDYTDCKSFKDFIDNGVDKSVFENSLNNININKKISKSEWKKLKEDGSEIIFDITDSIEWFENPGGISQNVSSRLPKFLLIKDQSQNEELSGKNGSLMTTLNQLFEDIREESENFKKAQHYLNELAQELDPQDENSDFSNLLKELNNVVSDIFPNSSFIAKANLSNANDVIKPNFDVQLGSNIYTSVNNQGAGVVRSAIFAMLRYRNMRENKRKQKDEYIRPLLIAFEEPEIYLHPQAAKQMKETIYSLSLQENNQIICTTHSPYMIDLSKNTNQILNSFNLEEKPNPLNENGDNNEPNIEQVIINPFNISSKFKNLTDEDKTYVKMILKMDDSIAKIFFTKNVLIVEGDTEELVFKETILRMPEHMQKEFSYNWEIIKARGKAAIISLVNYLKSMGIKTYVIHDRDANTPGATKFNEPISKALNDDDKLYLLEECIEDMLGYNPPSNEKPYNAYRFINENWKDSWDDVTENWKNIINSLYNKS</sequence>
<name>A0A2T4KGE9_9STAP</name>
<dbReference type="PANTHER" id="PTHR43581">
    <property type="entry name" value="ATP/GTP PHOSPHATASE"/>
    <property type="match status" value="1"/>
</dbReference>
<dbReference type="Pfam" id="PF13175">
    <property type="entry name" value="AAA_15"/>
    <property type="match status" value="1"/>
</dbReference>
<keyword evidence="3" id="KW-0378">Hydrolase</keyword>
<comment type="caution">
    <text evidence="3">The sequence shown here is derived from an EMBL/GenBank/DDBJ whole genome shotgun (WGS) entry which is preliminary data.</text>
</comment>
<keyword evidence="3" id="KW-0540">Nuclease</keyword>
<dbReference type="Proteomes" id="UP000242547">
    <property type="component" value="Unassembled WGS sequence"/>
</dbReference>
<dbReference type="PANTHER" id="PTHR43581:SF4">
    <property type="entry name" value="ATP_GTP PHOSPHATASE"/>
    <property type="match status" value="1"/>
</dbReference>
<gene>
    <name evidence="3" type="ORF">BUY44_08190</name>
</gene>
<dbReference type="SUPFAM" id="SSF52540">
    <property type="entry name" value="P-loop containing nucleoside triphosphate hydrolases"/>
    <property type="match status" value="1"/>
</dbReference>
<evidence type="ECO:0000313" key="4">
    <source>
        <dbReference type="Proteomes" id="UP000242547"/>
    </source>
</evidence>
<organism evidence="3 4">
    <name type="scientific">Staphylococcus devriesei</name>
    <dbReference type="NCBI Taxonomy" id="586733"/>
    <lineage>
        <taxon>Bacteria</taxon>
        <taxon>Bacillati</taxon>
        <taxon>Bacillota</taxon>
        <taxon>Bacilli</taxon>
        <taxon>Bacillales</taxon>
        <taxon>Staphylococcaceae</taxon>
        <taxon>Staphylococcus</taxon>
    </lineage>
</organism>
<proteinExistence type="predicted"/>
<feature type="domain" description="OLD protein-like TOPRIM" evidence="2">
    <location>
        <begin position="473"/>
        <end position="541"/>
    </location>
</feature>
<dbReference type="Gene3D" id="3.40.50.300">
    <property type="entry name" value="P-loop containing nucleotide triphosphate hydrolases"/>
    <property type="match status" value="1"/>
</dbReference>
<dbReference type="InterPro" id="IPR041685">
    <property type="entry name" value="AAA_GajA/Old/RecF-like"/>
</dbReference>
<evidence type="ECO:0000259" key="2">
    <source>
        <dbReference type="Pfam" id="PF20469"/>
    </source>
</evidence>
<feature type="domain" description="Endonuclease GajA/Old nuclease/RecF-like AAA" evidence="1">
    <location>
        <begin position="1"/>
        <end position="401"/>
    </location>
</feature>
<keyword evidence="3" id="KW-0255">Endonuclease</keyword>
<dbReference type="RefSeq" id="WP_107506192.1">
    <property type="nucleotide sequence ID" value="NZ_PYZL01000055.1"/>
</dbReference>
<dbReference type="InterPro" id="IPR051396">
    <property type="entry name" value="Bact_Antivir_Def_Nuclease"/>
</dbReference>
<dbReference type="GO" id="GO:0004519">
    <property type="term" value="F:endonuclease activity"/>
    <property type="evidence" value="ECO:0007669"/>
    <property type="project" value="UniProtKB-KW"/>
</dbReference>
<reference evidence="3 4" key="1">
    <citation type="journal article" date="2016" name="Front. Microbiol.">
        <title>Comprehensive Phylogenetic Analysis of Bovine Non-aureus Staphylococci Species Based on Whole-Genome Sequencing.</title>
        <authorList>
            <person name="Naushad S."/>
            <person name="Barkema H.W."/>
            <person name="Luby C."/>
            <person name="Condas L.A."/>
            <person name="Nobrega D.B."/>
            <person name="Carson D.A."/>
            <person name="De Buck J."/>
        </authorList>
    </citation>
    <scope>NUCLEOTIDE SEQUENCE [LARGE SCALE GENOMIC DNA]</scope>
    <source>
        <strain evidence="3 4">SNUC 761</strain>
    </source>
</reference>
<evidence type="ECO:0000259" key="1">
    <source>
        <dbReference type="Pfam" id="PF13175"/>
    </source>
</evidence>
<dbReference type="InterPro" id="IPR034139">
    <property type="entry name" value="TOPRIM_OLD"/>
</dbReference>
<evidence type="ECO:0000313" key="3">
    <source>
        <dbReference type="EMBL" id="PTE72373.1"/>
    </source>
</evidence>
<dbReference type="EMBL" id="PYZL01000055">
    <property type="protein sequence ID" value="PTE72373.1"/>
    <property type="molecule type" value="Genomic_DNA"/>
</dbReference>
<dbReference type="InterPro" id="IPR027417">
    <property type="entry name" value="P-loop_NTPase"/>
</dbReference>